<evidence type="ECO:0000256" key="3">
    <source>
        <dbReference type="ARBA" id="ARBA00023004"/>
    </source>
</evidence>
<evidence type="ECO:0000256" key="2">
    <source>
        <dbReference type="ARBA" id="ARBA00023002"/>
    </source>
</evidence>
<dbReference type="AlphaFoldDB" id="A0A3B1B0H6"/>
<organism evidence="6">
    <name type="scientific">hydrothermal vent metagenome</name>
    <dbReference type="NCBI Taxonomy" id="652676"/>
    <lineage>
        <taxon>unclassified sequences</taxon>
        <taxon>metagenomes</taxon>
        <taxon>ecological metagenomes</taxon>
    </lineage>
</organism>
<evidence type="ECO:0000259" key="5">
    <source>
        <dbReference type="Pfam" id="PF02662"/>
    </source>
</evidence>
<feature type="domain" description="F420-non-reducing hydrogenase iron-sulfur subunit D" evidence="5">
    <location>
        <begin position="14"/>
        <end position="136"/>
    </location>
</feature>
<evidence type="ECO:0000256" key="4">
    <source>
        <dbReference type="ARBA" id="ARBA00023014"/>
    </source>
</evidence>
<name>A0A3B1B0H6_9ZZZZ</name>
<protein>
    <submittedName>
        <fullName evidence="6">Heterodisulfide reductase subunit D-like protein</fullName>
    </submittedName>
</protein>
<evidence type="ECO:0000256" key="1">
    <source>
        <dbReference type="ARBA" id="ARBA00022723"/>
    </source>
</evidence>
<dbReference type="Pfam" id="PF02662">
    <property type="entry name" value="FlpD"/>
    <property type="match status" value="1"/>
</dbReference>
<proteinExistence type="predicted"/>
<dbReference type="EMBL" id="UOFX01000091">
    <property type="protein sequence ID" value="VAX11806.1"/>
    <property type="molecule type" value="Genomic_DNA"/>
</dbReference>
<sequence length="160" mass="18410">MGKKIEIHDFEPKIMAFVCKWCTYSGADLAGTSRMDYSPNVRMVRLPCSGRIDPQFLIKAFEQGADGVIISGCHPGDCHYNEGNYYARRRNTTFRQLMDFHGIDIERIEFSWISAAEAIKWTQVIDAFTEKVRELGRHSQYDDDVVDPYAQFLVQKEESA</sequence>
<dbReference type="GO" id="GO:0046872">
    <property type="term" value="F:metal ion binding"/>
    <property type="evidence" value="ECO:0007669"/>
    <property type="project" value="UniProtKB-KW"/>
</dbReference>
<dbReference type="GO" id="GO:0051536">
    <property type="term" value="F:iron-sulfur cluster binding"/>
    <property type="evidence" value="ECO:0007669"/>
    <property type="project" value="UniProtKB-KW"/>
</dbReference>
<keyword evidence="4" id="KW-0411">Iron-sulfur</keyword>
<keyword evidence="1" id="KW-0479">Metal-binding</keyword>
<evidence type="ECO:0000313" key="6">
    <source>
        <dbReference type="EMBL" id="VAX11806.1"/>
    </source>
</evidence>
<accession>A0A3B1B0H6</accession>
<gene>
    <name evidence="6" type="ORF">MNBD_GAMMA26-1274</name>
</gene>
<reference evidence="6" key="1">
    <citation type="submission" date="2018-06" db="EMBL/GenBank/DDBJ databases">
        <authorList>
            <person name="Zhirakovskaya E."/>
        </authorList>
    </citation>
    <scope>NUCLEOTIDE SEQUENCE</scope>
</reference>
<keyword evidence="3" id="KW-0408">Iron</keyword>
<keyword evidence="2" id="KW-0560">Oxidoreductase</keyword>
<dbReference type="GO" id="GO:0016491">
    <property type="term" value="F:oxidoreductase activity"/>
    <property type="evidence" value="ECO:0007669"/>
    <property type="project" value="UniProtKB-KW"/>
</dbReference>
<dbReference type="InterPro" id="IPR003813">
    <property type="entry name" value="MvhD/FlpD"/>
</dbReference>